<evidence type="ECO:0000313" key="2">
    <source>
        <dbReference type="EMBL" id="PJE69197.1"/>
    </source>
</evidence>
<feature type="compositionally biased region" description="Basic residues" evidence="1">
    <location>
        <begin position="12"/>
        <end position="32"/>
    </location>
</feature>
<reference evidence="3" key="1">
    <citation type="submission" date="2017-09" db="EMBL/GenBank/DDBJ databases">
        <title>Depth-based differentiation of microbial function through sediment-hosted aquifers and enrichment of novel symbionts in the deep terrestrial subsurface.</title>
        <authorList>
            <person name="Probst A.J."/>
            <person name="Ladd B."/>
            <person name="Jarett J.K."/>
            <person name="Geller-Mcgrath D.E."/>
            <person name="Sieber C.M.K."/>
            <person name="Emerson J.B."/>
            <person name="Anantharaman K."/>
            <person name="Thomas B.C."/>
            <person name="Malmstrom R."/>
            <person name="Stieglmeier M."/>
            <person name="Klingl A."/>
            <person name="Woyke T."/>
            <person name="Ryan C.M."/>
            <person name="Banfield J.F."/>
        </authorList>
    </citation>
    <scope>NUCLEOTIDE SEQUENCE [LARGE SCALE GENOMIC DNA]</scope>
</reference>
<dbReference type="AlphaFoldDB" id="A0A2M8L5X3"/>
<sequence>MASGRIRTLQGKQRKTRKRRQAKARGQQKIKTRVSPGAVHPGSVSGARVNGSGVMAMCHWPPR</sequence>
<evidence type="ECO:0000313" key="3">
    <source>
        <dbReference type="Proteomes" id="UP000229500"/>
    </source>
</evidence>
<evidence type="ECO:0000256" key="1">
    <source>
        <dbReference type="SAM" id="MobiDB-lite"/>
    </source>
</evidence>
<comment type="caution">
    <text evidence="2">The sequence shown here is derived from an EMBL/GenBank/DDBJ whole genome shotgun (WGS) entry which is preliminary data.</text>
</comment>
<dbReference type="EMBL" id="PFEL01000046">
    <property type="protein sequence ID" value="PJE69197.1"/>
    <property type="molecule type" value="Genomic_DNA"/>
</dbReference>
<proteinExistence type="predicted"/>
<dbReference type="Proteomes" id="UP000229500">
    <property type="component" value="Unassembled WGS sequence"/>
</dbReference>
<accession>A0A2M8L5X3</accession>
<organism evidence="2 3">
    <name type="scientific">Candidatus Shapirobacteria bacterium CG10_big_fil_rev_8_21_14_0_10_38_14</name>
    <dbReference type="NCBI Taxonomy" id="1974483"/>
    <lineage>
        <taxon>Bacteria</taxon>
        <taxon>Candidatus Shapironibacteriota</taxon>
    </lineage>
</organism>
<protein>
    <submittedName>
        <fullName evidence="2">Uncharacterized protein</fullName>
    </submittedName>
</protein>
<feature type="region of interest" description="Disordered" evidence="1">
    <location>
        <begin position="1"/>
        <end position="50"/>
    </location>
</feature>
<name>A0A2M8L5X3_9BACT</name>
<gene>
    <name evidence="2" type="ORF">COU96_01010</name>
</gene>